<protein>
    <submittedName>
        <fullName evidence="1">Uncharacterized protein</fullName>
    </submittedName>
</protein>
<reference evidence="1 2" key="1">
    <citation type="journal article" date="2021" name="Commun. Biol.">
        <title>The genome of Shorea leprosula (Dipterocarpaceae) highlights the ecological relevance of drought in aseasonal tropical rainforests.</title>
        <authorList>
            <person name="Ng K.K.S."/>
            <person name="Kobayashi M.J."/>
            <person name="Fawcett J.A."/>
            <person name="Hatakeyama M."/>
            <person name="Paape T."/>
            <person name="Ng C.H."/>
            <person name="Ang C.C."/>
            <person name="Tnah L.H."/>
            <person name="Lee C.T."/>
            <person name="Nishiyama T."/>
            <person name="Sese J."/>
            <person name="O'Brien M.J."/>
            <person name="Copetti D."/>
            <person name="Mohd Noor M.I."/>
            <person name="Ong R.C."/>
            <person name="Putra M."/>
            <person name="Sireger I.Z."/>
            <person name="Indrioko S."/>
            <person name="Kosugi Y."/>
            <person name="Izuno A."/>
            <person name="Isagi Y."/>
            <person name="Lee S.L."/>
            <person name="Shimizu K.K."/>
        </authorList>
    </citation>
    <scope>NUCLEOTIDE SEQUENCE [LARGE SCALE GENOMIC DNA]</scope>
    <source>
        <strain evidence="1">214</strain>
    </source>
</reference>
<gene>
    <name evidence="1" type="ORF">SLEP1_g58832</name>
</gene>
<name>A0AAV5MS55_9ROSI</name>
<evidence type="ECO:0000313" key="2">
    <source>
        <dbReference type="Proteomes" id="UP001054252"/>
    </source>
</evidence>
<dbReference type="EMBL" id="BPVZ01000642">
    <property type="protein sequence ID" value="GKV52243.1"/>
    <property type="molecule type" value="Genomic_DNA"/>
</dbReference>
<accession>A0AAV5MS55</accession>
<evidence type="ECO:0000313" key="1">
    <source>
        <dbReference type="EMBL" id="GKV52243.1"/>
    </source>
</evidence>
<organism evidence="1 2">
    <name type="scientific">Rubroshorea leprosula</name>
    <dbReference type="NCBI Taxonomy" id="152421"/>
    <lineage>
        <taxon>Eukaryota</taxon>
        <taxon>Viridiplantae</taxon>
        <taxon>Streptophyta</taxon>
        <taxon>Embryophyta</taxon>
        <taxon>Tracheophyta</taxon>
        <taxon>Spermatophyta</taxon>
        <taxon>Magnoliopsida</taxon>
        <taxon>eudicotyledons</taxon>
        <taxon>Gunneridae</taxon>
        <taxon>Pentapetalae</taxon>
        <taxon>rosids</taxon>
        <taxon>malvids</taxon>
        <taxon>Malvales</taxon>
        <taxon>Dipterocarpaceae</taxon>
        <taxon>Rubroshorea</taxon>
    </lineage>
</organism>
<dbReference type="Proteomes" id="UP001054252">
    <property type="component" value="Unassembled WGS sequence"/>
</dbReference>
<dbReference type="AlphaFoldDB" id="A0AAV5MS55"/>
<proteinExistence type="predicted"/>
<sequence>CLQINSLGNECSGFIRAISPSTAGFASKPVEGSKQETKPS</sequence>
<comment type="caution">
    <text evidence="1">The sequence shown here is derived from an EMBL/GenBank/DDBJ whole genome shotgun (WGS) entry which is preliminary data.</text>
</comment>
<keyword evidence="2" id="KW-1185">Reference proteome</keyword>
<feature type="non-terminal residue" evidence="1">
    <location>
        <position position="1"/>
    </location>
</feature>